<feature type="region of interest" description="Disordered" evidence="1">
    <location>
        <begin position="357"/>
        <end position="416"/>
    </location>
</feature>
<feature type="compositionally biased region" description="Polar residues" evidence="1">
    <location>
        <begin position="375"/>
        <end position="395"/>
    </location>
</feature>
<evidence type="ECO:0000256" key="1">
    <source>
        <dbReference type="SAM" id="MobiDB-lite"/>
    </source>
</evidence>
<gene>
    <name evidence="2" type="ORF">AAF712_013582</name>
</gene>
<name>A0ABR2ZFA9_9AGAR</name>
<evidence type="ECO:0000313" key="2">
    <source>
        <dbReference type="EMBL" id="KAL0059679.1"/>
    </source>
</evidence>
<dbReference type="Proteomes" id="UP001437256">
    <property type="component" value="Unassembled WGS sequence"/>
</dbReference>
<proteinExistence type="predicted"/>
<sequence>MAPKPVPRTDSALTKAELDAKAMPPPPVPVPQMTILEPEMNALSGCLKNAAVKSGQILRFYSDTQKLNIRKHVSAPPLSLQASLGRELELYDQICESIESHLLRAISILQRDLQVEEEQKRIKEAELAAMASPPKQENISPTTTPGPLSMPATGELATETQQSMESSSNASQSPSVSVGRRPSAISISSLHRPSLPPKLDLSSTSLRIGEEAFLSGGLHSPITLAPRSARPTDYTDLLFGPTADNVTNSVDMDLTLPDSDASENINMDLDRSIGNSADKPIELDMDTAMKDLFGDPQKTPNSTDNVEGLYGEGQAGSMTKVEVEPNFLDSLASTGEDIFSSLPSSAGQTTERNAENLTIPSTNAEAAPSPGNLIASLSETPDQSSGENANGSQSFDDFGSLFGPDNPLDNLTGNYWNMGGDQVQGISDAINSNIEPSNSESKS</sequence>
<feature type="region of interest" description="Disordered" evidence="1">
    <location>
        <begin position="1"/>
        <end position="26"/>
    </location>
</feature>
<feature type="compositionally biased region" description="Polar residues" evidence="1">
    <location>
        <begin position="135"/>
        <end position="146"/>
    </location>
</feature>
<comment type="caution">
    <text evidence="2">The sequence shown here is derived from an EMBL/GenBank/DDBJ whole genome shotgun (WGS) entry which is preliminary data.</text>
</comment>
<keyword evidence="3" id="KW-1185">Reference proteome</keyword>
<evidence type="ECO:0000313" key="3">
    <source>
        <dbReference type="Proteomes" id="UP001437256"/>
    </source>
</evidence>
<reference evidence="2 3" key="1">
    <citation type="submission" date="2024-05" db="EMBL/GenBank/DDBJ databases">
        <title>A draft genome resource for the thread blight pathogen Marasmius tenuissimus strain MS-2.</title>
        <authorList>
            <person name="Yulfo-Soto G.E."/>
            <person name="Baruah I.K."/>
            <person name="Amoako-Attah I."/>
            <person name="Bukari Y."/>
            <person name="Meinhardt L.W."/>
            <person name="Bailey B.A."/>
            <person name="Cohen S.P."/>
        </authorList>
    </citation>
    <scope>NUCLEOTIDE SEQUENCE [LARGE SCALE GENOMIC DNA]</scope>
    <source>
        <strain evidence="2 3">MS-2</strain>
    </source>
</reference>
<accession>A0ABR2ZFA9</accession>
<feature type="compositionally biased region" description="Low complexity" evidence="1">
    <location>
        <begin position="161"/>
        <end position="177"/>
    </location>
</feature>
<organism evidence="2 3">
    <name type="scientific">Marasmius tenuissimus</name>
    <dbReference type="NCBI Taxonomy" id="585030"/>
    <lineage>
        <taxon>Eukaryota</taxon>
        <taxon>Fungi</taxon>
        <taxon>Dikarya</taxon>
        <taxon>Basidiomycota</taxon>
        <taxon>Agaricomycotina</taxon>
        <taxon>Agaricomycetes</taxon>
        <taxon>Agaricomycetidae</taxon>
        <taxon>Agaricales</taxon>
        <taxon>Marasmiineae</taxon>
        <taxon>Marasmiaceae</taxon>
        <taxon>Marasmius</taxon>
    </lineage>
</organism>
<feature type="region of interest" description="Disordered" evidence="1">
    <location>
        <begin position="126"/>
        <end position="181"/>
    </location>
</feature>
<protein>
    <submittedName>
        <fullName evidence="2">Uncharacterized protein</fullName>
    </submittedName>
</protein>
<dbReference type="EMBL" id="JBBXMP010000213">
    <property type="protein sequence ID" value="KAL0059679.1"/>
    <property type="molecule type" value="Genomic_DNA"/>
</dbReference>